<reference evidence="2 3" key="1">
    <citation type="submission" date="2013-02" db="EMBL/GenBank/DDBJ databases">
        <title>The Genome Annotation of Plasmodium falciparum FCH/4.</title>
        <authorList>
            <consortium name="The Broad Institute Genome Sequencing Platform"/>
            <consortium name="The Broad Institute Genome Sequencing Center for Infectious Disease"/>
            <person name="Neafsey D."/>
            <person name="Hoffman S."/>
            <person name="Volkman S."/>
            <person name="Rosenthal P."/>
            <person name="Walker B."/>
            <person name="Young S.K."/>
            <person name="Zeng Q."/>
            <person name="Gargeya S."/>
            <person name="Fitzgerald M."/>
            <person name="Haas B."/>
            <person name="Abouelleil A."/>
            <person name="Allen A.W."/>
            <person name="Alvarado L."/>
            <person name="Arachchi H.M."/>
            <person name="Berlin A.M."/>
            <person name="Chapman S.B."/>
            <person name="Gainer-Dewar J."/>
            <person name="Goldberg J."/>
            <person name="Griggs A."/>
            <person name="Gujja S."/>
            <person name="Hansen M."/>
            <person name="Howarth C."/>
            <person name="Imamovic A."/>
            <person name="Ireland A."/>
            <person name="Larimer J."/>
            <person name="McCowan C."/>
            <person name="Murphy C."/>
            <person name="Pearson M."/>
            <person name="Poon T.W."/>
            <person name="Priest M."/>
            <person name="Roberts A."/>
            <person name="Saif S."/>
            <person name="Shea T."/>
            <person name="Sisk P."/>
            <person name="Sykes S."/>
            <person name="Wortman J."/>
            <person name="Nusbaum C."/>
            <person name="Birren B."/>
        </authorList>
    </citation>
    <scope>NUCLEOTIDE SEQUENCE [LARGE SCALE GENOMIC DNA]</scope>
    <source>
        <strain evidence="2 3">FCH/4</strain>
    </source>
</reference>
<protein>
    <submittedName>
        <fullName evidence="2">Uncharacterized protein</fullName>
    </submittedName>
</protein>
<sequence length="269" mass="32403">MISLNKDINNTYNMFKENVDIFINKIKRESLLKIDKNIKDNNNDDEYIMDNFYENDFIINHKMEITNKELDPLEINTQNEFIENLDIKKKKYTNDHFFNDADKMFYEMNKILNKDMKKNKEQEFFKTDETFGSLQSHKIKKYNKGEEKHDKNNEEEKNILYDENQVYSVLYSDHKIEQDIQDIHSIQTNICDENNIEQINEENSKKGVRISGTDMENKNDMEKKMTKMMIMITMTMTKMIMITMTMMTMNMMIITINQVMTQLKIFRLI</sequence>
<feature type="transmembrane region" description="Helical" evidence="1">
    <location>
        <begin position="228"/>
        <end position="254"/>
    </location>
</feature>
<proteinExistence type="predicted"/>
<keyword evidence="1" id="KW-0472">Membrane</keyword>
<name>A0A024VGI9_PLAFA</name>
<organism evidence="2 3">
    <name type="scientific">Plasmodium falciparum FCH/4</name>
    <dbReference type="NCBI Taxonomy" id="1036724"/>
    <lineage>
        <taxon>Eukaryota</taxon>
        <taxon>Sar</taxon>
        <taxon>Alveolata</taxon>
        <taxon>Apicomplexa</taxon>
        <taxon>Aconoidasida</taxon>
        <taxon>Haemosporida</taxon>
        <taxon>Plasmodiidae</taxon>
        <taxon>Plasmodium</taxon>
        <taxon>Plasmodium (Laverania)</taxon>
    </lineage>
</organism>
<evidence type="ECO:0000313" key="2">
    <source>
        <dbReference type="EMBL" id="ETW27026.1"/>
    </source>
</evidence>
<keyword evidence="1" id="KW-1133">Transmembrane helix</keyword>
<reference evidence="2 3" key="2">
    <citation type="submission" date="2013-02" db="EMBL/GenBank/DDBJ databases">
        <title>The Genome Sequence of Plasmodium falciparum FCH/4.</title>
        <authorList>
            <consortium name="The Broad Institute Genome Sequencing Platform"/>
            <consortium name="The Broad Institute Genome Sequencing Center for Infectious Disease"/>
            <person name="Neafsey D."/>
            <person name="Cheeseman I."/>
            <person name="Volkman S."/>
            <person name="Adams J."/>
            <person name="Walker B."/>
            <person name="Young S.K."/>
            <person name="Zeng Q."/>
            <person name="Gargeya S."/>
            <person name="Fitzgerald M."/>
            <person name="Haas B."/>
            <person name="Abouelleil A."/>
            <person name="Alvarado L."/>
            <person name="Arachchi H.M."/>
            <person name="Berlin A.M."/>
            <person name="Chapman S.B."/>
            <person name="Dewar J."/>
            <person name="Goldberg J."/>
            <person name="Griggs A."/>
            <person name="Gujja S."/>
            <person name="Hansen M."/>
            <person name="Howarth C."/>
            <person name="Imamovic A."/>
            <person name="Larimer J."/>
            <person name="McCowan C."/>
            <person name="Murphy C."/>
            <person name="Neiman D."/>
            <person name="Pearson M."/>
            <person name="Priest M."/>
            <person name="Roberts A."/>
            <person name="Saif S."/>
            <person name="Shea T."/>
            <person name="Sisk P."/>
            <person name="Sykes S."/>
            <person name="Wortman J."/>
            <person name="Nusbaum C."/>
            <person name="Birren B."/>
        </authorList>
    </citation>
    <scope>NUCLEOTIDE SEQUENCE [LARGE SCALE GENOMIC DNA]</scope>
    <source>
        <strain evidence="2 3">FCH/4</strain>
    </source>
</reference>
<dbReference type="EMBL" id="KI928134">
    <property type="protein sequence ID" value="ETW27026.1"/>
    <property type="molecule type" value="Genomic_DNA"/>
</dbReference>
<gene>
    <name evidence="2" type="ORF">PFFCH_05551</name>
</gene>
<keyword evidence="1" id="KW-0812">Transmembrane</keyword>
<evidence type="ECO:0000256" key="1">
    <source>
        <dbReference type="SAM" id="Phobius"/>
    </source>
</evidence>
<accession>A0A024VGI9</accession>
<dbReference type="AlphaFoldDB" id="A0A024VGI9"/>
<evidence type="ECO:0000313" key="3">
    <source>
        <dbReference type="Proteomes" id="UP000030656"/>
    </source>
</evidence>
<dbReference type="Proteomes" id="UP000030656">
    <property type="component" value="Unassembled WGS sequence"/>
</dbReference>